<dbReference type="Proteomes" id="UP000253720">
    <property type="component" value="Chromosome"/>
</dbReference>
<dbReference type="AlphaFoldDB" id="A0A345RVE6"/>
<accession>A0A345RVE6</accession>
<dbReference type="KEGG" id="pke:DLD99_23195"/>
<protein>
    <submittedName>
        <fullName evidence="1">Uncharacterized protein</fullName>
    </submittedName>
</protein>
<dbReference type="EMBL" id="CP029608">
    <property type="protein sequence ID" value="AXI63262.1"/>
    <property type="molecule type" value="Genomic_DNA"/>
</dbReference>
<organism evidence="1 2">
    <name type="scientific">Pseudomonas kribbensis</name>
    <dbReference type="NCBI Taxonomy" id="1628086"/>
    <lineage>
        <taxon>Bacteria</taxon>
        <taxon>Pseudomonadati</taxon>
        <taxon>Pseudomonadota</taxon>
        <taxon>Gammaproteobacteria</taxon>
        <taxon>Pseudomonadales</taxon>
        <taxon>Pseudomonadaceae</taxon>
        <taxon>Pseudomonas</taxon>
    </lineage>
</organism>
<evidence type="ECO:0000313" key="2">
    <source>
        <dbReference type="Proteomes" id="UP000253720"/>
    </source>
</evidence>
<keyword evidence="2" id="KW-1185">Reference proteome</keyword>
<proteinExistence type="predicted"/>
<evidence type="ECO:0000313" key="1">
    <source>
        <dbReference type="EMBL" id="AXI63262.1"/>
    </source>
</evidence>
<gene>
    <name evidence="1" type="ORF">DLD99_23195</name>
</gene>
<reference evidence="1 2" key="1">
    <citation type="submission" date="2018-05" db="EMBL/GenBank/DDBJ databases">
        <title>Complete genome sequence of Pseudomonas kribbensis 46-2(T).</title>
        <authorList>
            <person name="Jeong H."/>
            <person name="Lee S.-G."/>
            <person name="Rha E."/>
            <person name="Kim H."/>
        </authorList>
    </citation>
    <scope>NUCLEOTIDE SEQUENCE [LARGE SCALE GENOMIC DNA]</scope>
    <source>
        <strain evidence="1 2">46-2</strain>
    </source>
</reference>
<name>A0A345RVE6_9PSED</name>
<sequence length="64" mass="7463">MFRYNVRYIFTTGQGFFAREEMAADEWSMSAEGGQRHEKGGLIYPEKNNHKVKAITLLTVEFIF</sequence>